<comment type="caution">
    <text evidence="6">The sequence shown here is derived from an EMBL/GenBank/DDBJ whole genome shotgun (WGS) entry which is preliminary data.</text>
</comment>
<dbReference type="Gene3D" id="2.70.98.10">
    <property type="match status" value="1"/>
</dbReference>
<dbReference type="Pfam" id="PF14508">
    <property type="entry name" value="GH97_N"/>
    <property type="match status" value="1"/>
</dbReference>
<name>A0ABW0LGK8_9BACI</name>
<dbReference type="PANTHER" id="PTHR35803">
    <property type="entry name" value="GLUCAN 1,4-ALPHA-GLUCOSIDASE SUSB-RELATED"/>
    <property type="match status" value="1"/>
</dbReference>
<keyword evidence="1" id="KW-0472">Membrane</keyword>
<keyword evidence="1" id="KW-0812">Transmembrane</keyword>
<keyword evidence="7" id="KW-1185">Reference proteome</keyword>
<keyword evidence="1" id="KW-1133">Transmembrane helix</keyword>
<dbReference type="InterPro" id="IPR014718">
    <property type="entry name" value="GH-type_carb-bd"/>
</dbReference>
<dbReference type="InterPro" id="IPR019563">
    <property type="entry name" value="GH97_catalytic"/>
</dbReference>
<dbReference type="Gene3D" id="2.60.40.10">
    <property type="entry name" value="Immunoglobulins"/>
    <property type="match status" value="2"/>
</dbReference>
<gene>
    <name evidence="6" type="ORF">ACFPM4_05095</name>
</gene>
<dbReference type="RefSeq" id="WP_382348528.1">
    <property type="nucleotide sequence ID" value="NZ_JBHSMC010000003.1"/>
</dbReference>
<dbReference type="Pfam" id="PF14509">
    <property type="entry name" value="GH97_C"/>
    <property type="match status" value="1"/>
</dbReference>
<evidence type="ECO:0000313" key="7">
    <source>
        <dbReference type="Proteomes" id="UP001596147"/>
    </source>
</evidence>
<dbReference type="InterPro" id="IPR052720">
    <property type="entry name" value="Glycosyl_hydrolase_97"/>
</dbReference>
<dbReference type="InterPro" id="IPR029483">
    <property type="entry name" value="GH97_C"/>
</dbReference>
<dbReference type="InterPro" id="IPR008979">
    <property type="entry name" value="Galactose-bd-like_sf"/>
</dbReference>
<dbReference type="PANTHER" id="PTHR35803:SF1">
    <property type="entry name" value="GLUCAN 1,4-ALPHA-GLUCOSIDASE SUSB"/>
    <property type="match status" value="1"/>
</dbReference>
<feature type="domain" description="CARDB" evidence="2">
    <location>
        <begin position="818"/>
        <end position="881"/>
    </location>
</feature>
<accession>A0ABW0LGK8</accession>
<reference evidence="7" key="1">
    <citation type="journal article" date="2019" name="Int. J. Syst. Evol. Microbiol.">
        <title>The Global Catalogue of Microorganisms (GCM) 10K type strain sequencing project: providing services to taxonomists for standard genome sequencing and annotation.</title>
        <authorList>
            <consortium name="The Broad Institute Genomics Platform"/>
            <consortium name="The Broad Institute Genome Sequencing Center for Infectious Disease"/>
            <person name="Wu L."/>
            <person name="Ma J."/>
        </authorList>
    </citation>
    <scope>NUCLEOTIDE SEQUENCE [LARGE SCALE GENOMIC DNA]</scope>
    <source>
        <strain evidence="7">CGMCC 1.12237</strain>
    </source>
</reference>
<feature type="transmembrane region" description="Helical" evidence="1">
    <location>
        <begin position="7"/>
        <end position="25"/>
    </location>
</feature>
<evidence type="ECO:0000259" key="4">
    <source>
        <dbReference type="Pfam" id="PF14508"/>
    </source>
</evidence>
<feature type="domain" description="Glycosyl-hydrolase 97 N-terminal" evidence="4">
    <location>
        <begin position="49"/>
        <end position="299"/>
    </location>
</feature>
<dbReference type="GO" id="GO:0016787">
    <property type="term" value="F:hydrolase activity"/>
    <property type="evidence" value="ECO:0007669"/>
    <property type="project" value="UniProtKB-KW"/>
</dbReference>
<dbReference type="Gene3D" id="2.60.120.260">
    <property type="entry name" value="Galactose-binding domain-like"/>
    <property type="match status" value="1"/>
</dbReference>
<dbReference type="Pfam" id="PF10566">
    <property type="entry name" value="Glyco_hydro_97"/>
    <property type="match status" value="1"/>
</dbReference>
<dbReference type="InterPro" id="IPR013785">
    <property type="entry name" value="Aldolase_TIM"/>
</dbReference>
<evidence type="ECO:0000259" key="2">
    <source>
        <dbReference type="Pfam" id="PF07705"/>
    </source>
</evidence>
<evidence type="ECO:0000256" key="1">
    <source>
        <dbReference type="SAM" id="Phobius"/>
    </source>
</evidence>
<dbReference type="Proteomes" id="UP001596147">
    <property type="component" value="Unassembled WGS sequence"/>
</dbReference>
<organism evidence="6 7">
    <name type="scientific">Lederbergia graminis</name>
    <dbReference type="NCBI Taxonomy" id="735518"/>
    <lineage>
        <taxon>Bacteria</taxon>
        <taxon>Bacillati</taxon>
        <taxon>Bacillota</taxon>
        <taxon>Bacilli</taxon>
        <taxon>Bacillales</taxon>
        <taxon>Bacillaceae</taxon>
        <taxon>Lederbergia</taxon>
    </lineage>
</organism>
<feature type="domain" description="Glycosyl-hydrolase 97 C-terminal oligomerisation" evidence="5">
    <location>
        <begin position="598"/>
        <end position="696"/>
    </location>
</feature>
<protein>
    <submittedName>
        <fullName evidence="6">Glycoside hydrolase family 97 catalytic domain-containing protein</fullName>
    </submittedName>
</protein>
<evidence type="ECO:0000259" key="5">
    <source>
        <dbReference type="Pfam" id="PF14509"/>
    </source>
</evidence>
<feature type="domain" description="Glycosyl-hydrolase 97 catalytic" evidence="3">
    <location>
        <begin position="317"/>
        <end position="502"/>
    </location>
</feature>
<dbReference type="SUPFAM" id="SSF49785">
    <property type="entry name" value="Galactose-binding domain-like"/>
    <property type="match status" value="1"/>
</dbReference>
<dbReference type="Gene3D" id="3.20.20.70">
    <property type="entry name" value="Aldolase class I"/>
    <property type="match status" value="1"/>
</dbReference>
<dbReference type="InterPro" id="IPR029486">
    <property type="entry name" value="GH97_N"/>
</dbReference>
<evidence type="ECO:0000259" key="3">
    <source>
        <dbReference type="Pfam" id="PF10566"/>
    </source>
</evidence>
<dbReference type="InterPro" id="IPR011635">
    <property type="entry name" value="CARDB"/>
</dbReference>
<dbReference type="EMBL" id="JBHSMC010000003">
    <property type="protein sequence ID" value="MFC5464132.1"/>
    <property type="molecule type" value="Genomic_DNA"/>
</dbReference>
<sequence length="1046" mass="118208">MIQRRMIITILSICIVLLLISLGIYKFTFDKKKETDAMEKSTVSTEELVHSPDGKVGLIFRLSSNGTPQYEVSFNGTNVIEPSQLGFQLRNQEPLQQNFEIINTSIEEFEETWEPVWGEKQSVENHYKQLTVHLQEKDTPNRKMDVEFRVFNDGVGFRYILPKQENLSGVLQITSEDTEFKLADNNTSWWIPKDWDSYEYNYEQTPLNEVFEVHTPFTMKTPEGIHITIHEAALVDYAGMALKRSGKNTLTSILAPWPNSEVKVIKESYPVITPWRTIQIGENAGALVESDLIENLNDPNVLADTSWITPMKYVGIWWEMHIDKSTWASGDKHGATTENAKRYIDFAHQYLDSKQQDIGLLVEGWNIGWDGNWMDNGHLFDFTKAYPDFDLEEVVQYGKERGVHYIAHNETSGDIINYETQMDEAYSLYENLGISAIKSGYVADYGMKNPEGYHHHGQYMVNHYLHTIKKAAEHKIMLNIHEPIKSTGLVRTYPNWVSSEGVMGMEYNAWSAGHYLSHLTTLPFTRMMAGPIDYTPGIFDVEIAGREERVPSTRAQQLALYVIITSGAQMVTDLPENYLDAQGEILPEFKFIKDVPVTWDDIIVPNAEIGNYVTIVRRSGEEWYIGSITDEETREITIPLGFLENDQQYVAEIYSDGEEAHWAKNPTPVDLTKVIVNSEDTLIASLAAGGGQAVRIYPATEEEQAVIPQYSRPNVKITFTELPTTIQANDVLDIHITVENDGNVLASKKVEMQIDDETVVEETIRIAPQTQKEVQLIYDKLFELGDYSIKINNEIKNIKVTEKEPSFEYSDFQLEAASNTIIATATVKNLGSSTGSVDVPLYINGEQVETQTVEVHAKAGGGTKTVRFSYKLPTDIGIYEVSIGNHEPVIVALPVINLSGNWLFKQGDAPKWKDMEFDDSDWSSVTLPSSWETHSQYTADNVYGWYRKKIHIPIEWNGYSLKITLGKIDDVDVTYFNGEKIGQSGVFPSGNNGEGMETAWEKVREYVIPASAIKFGEENIISIRVFDGTGGGGLYEGPLNSIELIK</sequence>
<evidence type="ECO:0000313" key="6">
    <source>
        <dbReference type="EMBL" id="MFC5464132.1"/>
    </source>
</evidence>
<keyword evidence="6" id="KW-0378">Hydrolase</keyword>
<dbReference type="InterPro" id="IPR013783">
    <property type="entry name" value="Ig-like_fold"/>
</dbReference>
<dbReference type="Pfam" id="PF07705">
    <property type="entry name" value="CARDB"/>
    <property type="match status" value="1"/>
</dbReference>
<proteinExistence type="predicted"/>